<dbReference type="InterPro" id="IPR011701">
    <property type="entry name" value="MFS"/>
</dbReference>
<dbReference type="EMBL" id="JBFXLQ010000004">
    <property type="protein sequence ID" value="KAL2871247.1"/>
    <property type="molecule type" value="Genomic_DNA"/>
</dbReference>
<evidence type="ECO:0000259" key="8">
    <source>
        <dbReference type="PROSITE" id="PS50850"/>
    </source>
</evidence>
<keyword evidence="10" id="KW-1185">Reference proteome</keyword>
<dbReference type="Gene3D" id="1.20.1720.10">
    <property type="entry name" value="Multidrug resistance protein D"/>
    <property type="match status" value="1"/>
</dbReference>
<dbReference type="RefSeq" id="XP_070890226.1">
    <property type="nucleotide sequence ID" value="XM_071028202.1"/>
</dbReference>
<dbReference type="Pfam" id="PF07690">
    <property type="entry name" value="MFS_1"/>
    <property type="match status" value="1"/>
</dbReference>
<dbReference type="GeneID" id="98143274"/>
<dbReference type="Gene3D" id="1.20.1250.20">
    <property type="entry name" value="MFS general substrate transporter like domains"/>
    <property type="match status" value="1"/>
</dbReference>
<feature type="transmembrane region" description="Helical" evidence="7">
    <location>
        <begin position="139"/>
        <end position="159"/>
    </location>
</feature>
<gene>
    <name evidence="9" type="ORF">BJX67DRAFT_343940</name>
</gene>
<evidence type="ECO:0000256" key="2">
    <source>
        <dbReference type="ARBA" id="ARBA00007520"/>
    </source>
</evidence>
<feature type="transmembrane region" description="Helical" evidence="7">
    <location>
        <begin position="165"/>
        <end position="190"/>
    </location>
</feature>
<feature type="transmembrane region" description="Helical" evidence="7">
    <location>
        <begin position="197"/>
        <end position="216"/>
    </location>
</feature>
<feature type="transmembrane region" description="Helical" evidence="7">
    <location>
        <begin position="541"/>
        <end position="561"/>
    </location>
</feature>
<feature type="transmembrane region" description="Helical" evidence="7">
    <location>
        <begin position="269"/>
        <end position="290"/>
    </location>
</feature>
<keyword evidence="3 7" id="KW-0812">Transmembrane</keyword>
<protein>
    <submittedName>
        <fullName evidence="9">Major facilitator superfamily domain-containing protein</fullName>
    </submittedName>
</protein>
<feature type="transmembrane region" description="Helical" evidence="7">
    <location>
        <begin position="228"/>
        <end position="249"/>
    </location>
</feature>
<dbReference type="PANTHER" id="PTHR23501:SF193">
    <property type="entry name" value="MULTIDRUG TRANSPORTER, PUTATIVE (AFU_ORTHOLOGUE AFUA_8G00940)-RELATED"/>
    <property type="match status" value="1"/>
</dbReference>
<sequence length="580" mass="61720">MASQSSHSPQNELNRPLRTMFGKPEPSPHNPSLEKEEGTAPANLSSSSDNSVNDVTAVKGELVQDWLEGWKLLSVIGGVTLVSFLMLLDTSIISTAIPVITRDFNSLVDVGWYGSAYQLASAALQPLTGKVYENFSAKWVYIAFFAVFEVGSLICGVATDSKMLIVGRAIAGLGVSGISNGAFTIIAGIAPMHKRPALIGMVMGISQFGLVIGPLIGGALTEYSTWRWCFYINLPIGGLVAALLVFITIPDETRKPKAKTVAPTMHRELDLIGFALFAPAAIMLLLALQYGGNQFAWDSSEVIGLFVGAGATFVVFVFWERYKGDNAMIPPSIMAKRVVWASCLFFGFLMSLLYVVTYYLPIYFQAAKGVSPMMSGVYLLPTIIAQLIAAGLSGFLVQKLGYYLPFVVVGAVFNAIADGLLSTLAPHTGAGKWIGYQILAGFGQGIGLQMPVIAVQNSLPPPLIPVAMALTMFFTTFFGALFLSFANTVLTNSLRTLVPQYAPNVDAQTVIAAGATDLASAVPAADLPGVLVAYSESVNRVMYLCVGAACACFIFAWGMGWKDIRAKGSSSPTSTIVSPA</sequence>
<keyword evidence="4 7" id="KW-1133">Transmembrane helix</keyword>
<evidence type="ECO:0000256" key="7">
    <source>
        <dbReference type="SAM" id="Phobius"/>
    </source>
</evidence>
<feature type="region of interest" description="Disordered" evidence="6">
    <location>
        <begin position="1"/>
        <end position="51"/>
    </location>
</feature>
<dbReference type="PANTHER" id="PTHR23501">
    <property type="entry name" value="MAJOR FACILITATOR SUPERFAMILY"/>
    <property type="match status" value="1"/>
</dbReference>
<comment type="caution">
    <text evidence="9">The sequence shown here is derived from an EMBL/GenBank/DDBJ whole genome shotgun (WGS) entry which is preliminary data.</text>
</comment>
<feature type="transmembrane region" description="Helical" evidence="7">
    <location>
        <begin position="69"/>
        <end position="88"/>
    </location>
</feature>
<feature type="transmembrane region" description="Helical" evidence="7">
    <location>
        <begin position="302"/>
        <end position="319"/>
    </location>
</feature>
<feature type="transmembrane region" description="Helical" evidence="7">
    <location>
        <begin position="376"/>
        <end position="397"/>
    </location>
</feature>
<evidence type="ECO:0000256" key="6">
    <source>
        <dbReference type="SAM" id="MobiDB-lite"/>
    </source>
</evidence>
<dbReference type="PROSITE" id="PS50850">
    <property type="entry name" value="MFS"/>
    <property type="match status" value="1"/>
</dbReference>
<dbReference type="CDD" id="cd17502">
    <property type="entry name" value="MFS_Azr1_MDR_like"/>
    <property type="match status" value="1"/>
</dbReference>
<evidence type="ECO:0000256" key="5">
    <source>
        <dbReference type="ARBA" id="ARBA00023136"/>
    </source>
</evidence>
<dbReference type="SUPFAM" id="SSF103473">
    <property type="entry name" value="MFS general substrate transporter"/>
    <property type="match status" value="1"/>
</dbReference>
<dbReference type="InterPro" id="IPR036259">
    <property type="entry name" value="MFS_trans_sf"/>
</dbReference>
<organism evidence="9 10">
    <name type="scientific">Aspergillus lucknowensis</name>
    <dbReference type="NCBI Taxonomy" id="176173"/>
    <lineage>
        <taxon>Eukaryota</taxon>
        <taxon>Fungi</taxon>
        <taxon>Dikarya</taxon>
        <taxon>Ascomycota</taxon>
        <taxon>Pezizomycotina</taxon>
        <taxon>Eurotiomycetes</taxon>
        <taxon>Eurotiomycetidae</taxon>
        <taxon>Eurotiales</taxon>
        <taxon>Aspergillaceae</taxon>
        <taxon>Aspergillus</taxon>
        <taxon>Aspergillus subgen. Nidulantes</taxon>
    </lineage>
</organism>
<evidence type="ECO:0000256" key="1">
    <source>
        <dbReference type="ARBA" id="ARBA00004141"/>
    </source>
</evidence>
<accession>A0ABR4M3T1</accession>
<comment type="similarity">
    <text evidence="2">Belongs to the major facilitator superfamily. TCR/Tet family.</text>
</comment>
<dbReference type="Proteomes" id="UP001610432">
    <property type="component" value="Unassembled WGS sequence"/>
</dbReference>
<evidence type="ECO:0000313" key="10">
    <source>
        <dbReference type="Proteomes" id="UP001610432"/>
    </source>
</evidence>
<feature type="transmembrane region" description="Helical" evidence="7">
    <location>
        <begin position="466"/>
        <end position="486"/>
    </location>
</feature>
<feature type="domain" description="Major facilitator superfamily (MFS) profile" evidence="8">
    <location>
        <begin position="75"/>
        <end position="538"/>
    </location>
</feature>
<feature type="transmembrane region" description="Helical" evidence="7">
    <location>
        <begin position="339"/>
        <end position="364"/>
    </location>
</feature>
<comment type="subcellular location">
    <subcellularLocation>
        <location evidence="1">Membrane</location>
        <topology evidence="1">Multi-pass membrane protein</topology>
    </subcellularLocation>
</comment>
<dbReference type="InterPro" id="IPR020846">
    <property type="entry name" value="MFS_dom"/>
</dbReference>
<keyword evidence="5 7" id="KW-0472">Membrane</keyword>
<proteinExistence type="inferred from homology"/>
<evidence type="ECO:0000313" key="9">
    <source>
        <dbReference type="EMBL" id="KAL2871247.1"/>
    </source>
</evidence>
<reference evidence="9 10" key="1">
    <citation type="submission" date="2024-07" db="EMBL/GenBank/DDBJ databases">
        <title>Section-level genome sequencing and comparative genomics of Aspergillus sections Usti and Cavernicolus.</title>
        <authorList>
            <consortium name="Lawrence Berkeley National Laboratory"/>
            <person name="Nybo J.L."/>
            <person name="Vesth T.C."/>
            <person name="Theobald S."/>
            <person name="Frisvad J.C."/>
            <person name="Larsen T.O."/>
            <person name="Kjaerboelling I."/>
            <person name="Rothschild-Mancinelli K."/>
            <person name="Lyhne E.K."/>
            <person name="Kogle M.E."/>
            <person name="Barry K."/>
            <person name="Clum A."/>
            <person name="Na H."/>
            <person name="Ledsgaard L."/>
            <person name="Lin J."/>
            <person name="Lipzen A."/>
            <person name="Kuo A."/>
            <person name="Riley R."/>
            <person name="Mondo S."/>
            <person name="Labutti K."/>
            <person name="Haridas S."/>
            <person name="Pangalinan J."/>
            <person name="Salamov A.A."/>
            <person name="Simmons B.A."/>
            <person name="Magnuson J.K."/>
            <person name="Chen J."/>
            <person name="Drula E."/>
            <person name="Henrissat B."/>
            <person name="Wiebenga A."/>
            <person name="Lubbers R.J."/>
            <person name="Gomes A.C."/>
            <person name="Macurrencykelacurrency M.R."/>
            <person name="Stajich J."/>
            <person name="Grigoriev I.V."/>
            <person name="Mortensen U.H."/>
            <person name="De Vries R.P."/>
            <person name="Baker S.E."/>
            <person name="Andersen M.R."/>
        </authorList>
    </citation>
    <scope>NUCLEOTIDE SEQUENCE [LARGE SCALE GENOMIC DNA]</scope>
    <source>
        <strain evidence="9 10">CBS 449.75</strain>
    </source>
</reference>
<name>A0ABR4M3T1_9EURO</name>
<evidence type="ECO:0000256" key="4">
    <source>
        <dbReference type="ARBA" id="ARBA00022989"/>
    </source>
</evidence>
<feature type="compositionally biased region" description="Polar residues" evidence="6">
    <location>
        <begin position="1"/>
        <end position="13"/>
    </location>
</feature>
<feature type="transmembrane region" description="Helical" evidence="7">
    <location>
        <begin position="402"/>
        <end position="421"/>
    </location>
</feature>
<evidence type="ECO:0000256" key="3">
    <source>
        <dbReference type="ARBA" id="ARBA00022692"/>
    </source>
</evidence>